<comment type="caution">
    <text evidence="4">The sequence shown here is derived from an EMBL/GenBank/DDBJ whole genome shotgun (WGS) entry which is preliminary data.</text>
</comment>
<sequence>MWDSTMSSQEAKRSVPILVLPYHASSPVLQAIVRHSPLKMVQSQTLKMPAGQAHCRAMCHPTAPNRSAKVTPVAGAVPFGAPAQAQAIHLHTRSGLIMPTPFIYPPSSPVAHPHSPFIPQTHTHSPFSHGIIRTSHLLAQASQGSLSGSPPPPPGLADLFDVTTTHPSCALPSAMSDSKPPSGLDSELESFRQQWLSDLRTRKADAPPQTPSAAPAGAHHGQPPPPLPSSSTAAGTASAAPPSRRTASSPTRSRRPAPPLPQQVDPADAEDDYFKPQSFDDLPPPPSATGHTLDGSVRPAPAQVTPSSPSEGRLVSALDHYEEAMEKEAQGSMGDSLKLYRQAYRLDHRVDKRYREKHFPASSSTKPAQTAATAPSSAAATQAPPPQAPSGKGEDAAAEPLSTPDLIASFAALTIEPLPPQVDGDPLPPCPIAALPSELLVHILADLAADDPAALATGAALACKRFAYLAATEQRLWRRVALGYRWGFAGMHYHWARAIEWEPLEEGDVVLSPDEARELLGDDDDDDSGLVHYLGTDGGTTALVITAEELRRRRARTQLRLTTSLVPSAAYPSWRDLFRGRPRIRFNGCYISTVNYVRTGQMSTNQATWGGAPVHIVTYYRYLRFFRDGSCISLLATDPPRDVVHHLTREALLQARERLDHHHHHHHHRDRDQAHVLPSSATFMRKALKGRWRLSASLRRPSPGRDVPHHHHQRAASAVDAAAVVTKDNPSEDAAAAAADADEFEGDVFVETEGLVGTKYTYKMDLALRSAGKGTRNNKLIWRGFWSYNKLTDDWAEFQLRNDKHYFFSRVRSYGIGE</sequence>
<dbReference type="PANTHER" id="PTHR12874">
    <property type="entry name" value="F-BOX ONLY PROTEIN 48-RELATED"/>
    <property type="match status" value="1"/>
</dbReference>
<dbReference type="Gene3D" id="1.20.1280.50">
    <property type="match status" value="1"/>
</dbReference>
<feature type="region of interest" description="Disordered" evidence="2">
    <location>
        <begin position="357"/>
        <end position="399"/>
    </location>
</feature>
<feature type="region of interest" description="Disordered" evidence="2">
    <location>
        <begin position="202"/>
        <end position="333"/>
    </location>
</feature>
<feature type="compositionally biased region" description="Low complexity" evidence="2">
    <location>
        <begin position="229"/>
        <end position="251"/>
    </location>
</feature>
<dbReference type="InterPro" id="IPR045464">
    <property type="entry name" value="Hrt3/FBXO9_C"/>
</dbReference>
<dbReference type="Proteomes" id="UP001287286">
    <property type="component" value="Unassembled WGS sequence"/>
</dbReference>
<feature type="compositionally biased region" description="Basic and acidic residues" evidence="2">
    <location>
        <begin position="319"/>
        <end position="329"/>
    </location>
</feature>
<reference evidence="4 5" key="1">
    <citation type="journal article" date="2024" name="Microbiol. Resour. Announc.">
        <title>Genome annotations for the ascomycete fungi Trichoderma harzianum, Trichoderma aggressivum, and Purpureocillium lilacinum.</title>
        <authorList>
            <person name="Beijen E.P.W."/>
            <person name="Ohm R.A."/>
        </authorList>
    </citation>
    <scope>NUCLEOTIDE SEQUENCE [LARGE SCALE GENOMIC DNA]</scope>
    <source>
        <strain evidence="4 5">CBS 150709</strain>
    </source>
</reference>
<dbReference type="PROSITE" id="PS50181">
    <property type="entry name" value="FBOX"/>
    <property type="match status" value="1"/>
</dbReference>
<feature type="region of interest" description="Disordered" evidence="2">
    <location>
        <begin position="698"/>
        <end position="718"/>
    </location>
</feature>
<gene>
    <name evidence="4" type="ORF">Purlil1_1003</name>
</gene>
<protein>
    <recommendedName>
        <fullName evidence="3">F-box domain-containing protein</fullName>
    </recommendedName>
</protein>
<keyword evidence="5" id="KW-1185">Reference proteome</keyword>
<proteinExistence type="predicted"/>
<feature type="domain" description="F-box" evidence="3">
    <location>
        <begin position="429"/>
        <end position="480"/>
    </location>
</feature>
<feature type="compositionally biased region" description="Low complexity" evidence="2">
    <location>
        <begin position="360"/>
        <end position="382"/>
    </location>
</feature>
<accession>A0ABR0CF79</accession>
<dbReference type="InterPro" id="IPR001810">
    <property type="entry name" value="F-box_dom"/>
</dbReference>
<dbReference type="Pfam" id="PF19270">
    <property type="entry name" value="FBO_C"/>
    <property type="match status" value="1"/>
</dbReference>
<organism evidence="4 5">
    <name type="scientific">Purpureocillium lilacinum</name>
    <name type="common">Paecilomyces lilacinus</name>
    <dbReference type="NCBI Taxonomy" id="33203"/>
    <lineage>
        <taxon>Eukaryota</taxon>
        <taxon>Fungi</taxon>
        <taxon>Dikarya</taxon>
        <taxon>Ascomycota</taxon>
        <taxon>Pezizomycotina</taxon>
        <taxon>Sordariomycetes</taxon>
        <taxon>Hypocreomycetidae</taxon>
        <taxon>Hypocreales</taxon>
        <taxon>Ophiocordycipitaceae</taxon>
        <taxon>Purpureocillium</taxon>
    </lineage>
</organism>
<evidence type="ECO:0000256" key="1">
    <source>
        <dbReference type="ARBA" id="ARBA00022786"/>
    </source>
</evidence>
<keyword evidence="1" id="KW-0833">Ubl conjugation pathway</keyword>
<dbReference type="InterPro" id="IPR036047">
    <property type="entry name" value="F-box-like_dom_sf"/>
</dbReference>
<dbReference type="Pfam" id="PF12937">
    <property type="entry name" value="F-box-like"/>
    <property type="match status" value="1"/>
</dbReference>
<evidence type="ECO:0000259" key="3">
    <source>
        <dbReference type="PROSITE" id="PS50181"/>
    </source>
</evidence>
<evidence type="ECO:0000313" key="4">
    <source>
        <dbReference type="EMBL" id="KAK4094398.1"/>
    </source>
</evidence>
<dbReference type="SUPFAM" id="SSF81383">
    <property type="entry name" value="F-box domain"/>
    <property type="match status" value="1"/>
</dbReference>
<evidence type="ECO:0000256" key="2">
    <source>
        <dbReference type="SAM" id="MobiDB-lite"/>
    </source>
</evidence>
<evidence type="ECO:0000313" key="5">
    <source>
        <dbReference type="Proteomes" id="UP001287286"/>
    </source>
</evidence>
<feature type="compositionally biased region" description="Low complexity" evidence="2">
    <location>
        <begin position="211"/>
        <end position="221"/>
    </location>
</feature>
<name>A0ABR0CF79_PURLI</name>
<feature type="region of interest" description="Disordered" evidence="2">
    <location>
        <begin position="141"/>
        <end position="190"/>
    </location>
</feature>
<dbReference type="PANTHER" id="PTHR12874:SF9">
    <property type="entry name" value="F-BOX ONLY PROTEIN 48"/>
    <property type="match status" value="1"/>
</dbReference>
<dbReference type="EMBL" id="JAWRVI010000003">
    <property type="protein sequence ID" value="KAK4094398.1"/>
    <property type="molecule type" value="Genomic_DNA"/>
</dbReference>